<dbReference type="EMBL" id="JABBGA010000019">
    <property type="protein sequence ID" value="NML27907.1"/>
    <property type="molecule type" value="Genomic_DNA"/>
</dbReference>
<comment type="caution">
    <text evidence="2">The sequence shown here is derived from an EMBL/GenBank/DDBJ whole genome shotgun (WGS) entry which is preliminary data.</text>
</comment>
<dbReference type="PANTHER" id="PTHR41247">
    <property type="entry name" value="HTH-TYPE TRANSCRIPTIONAL REPRESSOR YCNK"/>
    <property type="match status" value="1"/>
</dbReference>
<dbReference type="Gene3D" id="3.30.70.2050">
    <property type="match status" value="1"/>
</dbReference>
<organism evidence="2 3">
    <name type="scientific">Zoogloea dura</name>
    <dbReference type="NCBI Taxonomy" id="2728840"/>
    <lineage>
        <taxon>Bacteria</taxon>
        <taxon>Pseudomonadati</taxon>
        <taxon>Pseudomonadota</taxon>
        <taxon>Betaproteobacteria</taxon>
        <taxon>Rhodocyclales</taxon>
        <taxon>Zoogloeaceae</taxon>
        <taxon>Zoogloea</taxon>
    </lineage>
</organism>
<dbReference type="Proteomes" id="UP000580043">
    <property type="component" value="Unassembled WGS sequence"/>
</dbReference>
<sequence length="166" mass="18042">MTQRLRAALLATTLFALGAGSSLAADLSPREVARNTRCPVCGMYPALSPQWMAQIVFNDQSASSFDSPVDLFRFLNNMIVFDKRHTSADVGAIWVADYGTRAWTDARKAFYVSGSQARGPMNEPNLPAFASRAAADAHAKAQGGRVLTYPDITRELIKSLGNAHQH</sequence>
<accession>A0A848G6P5</accession>
<gene>
    <name evidence="2" type="ORF">HHL15_19290</name>
</gene>
<reference evidence="2 3" key="1">
    <citation type="submission" date="2020-04" db="EMBL/GenBank/DDBJ databases">
        <title>Zoogloea sp. G-4-1-14 isolated from soil.</title>
        <authorList>
            <person name="Dahal R.H."/>
        </authorList>
    </citation>
    <scope>NUCLEOTIDE SEQUENCE [LARGE SCALE GENOMIC DNA]</scope>
    <source>
        <strain evidence="2 3">G-4-1-14</strain>
    </source>
</reference>
<evidence type="ECO:0000256" key="1">
    <source>
        <dbReference type="SAM" id="SignalP"/>
    </source>
</evidence>
<dbReference type="Pfam" id="PF05573">
    <property type="entry name" value="NosL"/>
    <property type="match status" value="1"/>
</dbReference>
<proteinExistence type="predicted"/>
<keyword evidence="3" id="KW-1185">Reference proteome</keyword>
<dbReference type="RefSeq" id="WP_169147434.1">
    <property type="nucleotide sequence ID" value="NZ_JABBGA010000019.1"/>
</dbReference>
<keyword evidence="1" id="KW-0732">Signal</keyword>
<dbReference type="AlphaFoldDB" id="A0A848G6P5"/>
<evidence type="ECO:0000313" key="3">
    <source>
        <dbReference type="Proteomes" id="UP000580043"/>
    </source>
</evidence>
<dbReference type="PANTHER" id="PTHR41247:SF1">
    <property type="entry name" value="HTH-TYPE TRANSCRIPTIONAL REPRESSOR YCNK"/>
    <property type="match status" value="1"/>
</dbReference>
<evidence type="ECO:0000313" key="2">
    <source>
        <dbReference type="EMBL" id="NML27907.1"/>
    </source>
</evidence>
<dbReference type="InterPro" id="IPR008719">
    <property type="entry name" value="N2O_reductase_NosL"/>
</dbReference>
<name>A0A848G6P5_9RHOO</name>
<feature type="chain" id="PRO_5032988481" description="Nitrous oxide reductase accessory protein NosL" evidence="1">
    <location>
        <begin position="25"/>
        <end position="166"/>
    </location>
</feature>
<dbReference type="SUPFAM" id="SSF160387">
    <property type="entry name" value="NosL/MerB-like"/>
    <property type="match status" value="1"/>
</dbReference>
<feature type="signal peptide" evidence="1">
    <location>
        <begin position="1"/>
        <end position="24"/>
    </location>
</feature>
<protein>
    <recommendedName>
        <fullName evidence="4">Nitrous oxide reductase accessory protein NosL</fullName>
    </recommendedName>
</protein>
<evidence type="ECO:0008006" key="4">
    <source>
        <dbReference type="Google" id="ProtNLM"/>
    </source>
</evidence>